<protein>
    <submittedName>
        <fullName evidence="1">Uncharacterized protein</fullName>
    </submittedName>
</protein>
<proteinExistence type="predicted"/>
<keyword evidence="2" id="KW-1185">Reference proteome</keyword>
<name>A0AA88EG37_FICCA</name>
<comment type="caution">
    <text evidence="1">The sequence shown here is derived from an EMBL/GenBank/DDBJ whole genome shotgun (WGS) entry which is preliminary data.</text>
</comment>
<dbReference type="AlphaFoldDB" id="A0AA88EG37"/>
<dbReference type="Gene3D" id="3.90.1720.10">
    <property type="entry name" value="endopeptidase domain like (from Nostoc punctiforme)"/>
    <property type="match status" value="1"/>
</dbReference>
<evidence type="ECO:0000313" key="2">
    <source>
        <dbReference type="Proteomes" id="UP001187192"/>
    </source>
</evidence>
<evidence type="ECO:0000313" key="1">
    <source>
        <dbReference type="EMBL" id="GMN74312.1"/>
    </source>
</evidence>
<dbReference type="EMBL" id="BTGU01010850">
    <property type="protein sequence ID" value="GMN74312.1"/>
    <property type="molecule type" value="Genomic_DNA"/>
</dbReference>
<dbReference type="Proteomes" id="UP001187192">
    <property type="component" value="Unassembled WGS sequence"/>
</dbReference>
<accession>A0AA88EG37</accession>
<gene>
    <name evidence="1" type="ORF">TIFTF001_052352</name>
</gene>
<sequence>MGNSNTVYRSMLSTGDHIYSCRNAHLDSHHARSGEDLSGLLPQRPHPLPVSVQRLHIPLCLSNSDTRYNGHCSQPVVVVRRATKLLNDSKNGLGARHHAMFEDKCVCFAVFCKTGSSASAQAVANNSFSIEMSLDALRALQELDSVISVLFSQQNNYFPSTSLAADGMTNVGSTYNPIGDTGGAVSSGHAVAAVSNYEVAGGMNDVAGGQYDEFGDYADGGDEDYYEDDGDADCYLDDWYL</sequence>
<reference evidence="1" key="1">
    <citation type="submission" date="2023-07" db="EMBL/GenBank/DDBJ databases">
        <title>draft genome sequence of fig (Ficus carica).</title>
        <authorList>
            <person name="Takahashi T."/>
            <person name="Nishimura K."/>
        </authorList>
    </citation>
    <scope>NUCLEOTIDE SEQUENCE</scope>
</reference>
<organism evidence="1 2">
    <name type="scientific">Ficus carica</name>
    <name type="common">Common fig</name>
    <dbReference type="NCBI Taxonomy" id="3494"/>
    <lineage>
        <taxon>Eukaryota</taxon>
        <taxon>Viridiplantae</taxon>
        <taxon>Streptophyta</taxon>
        <taxon>Embryophyta</taxon>
        <taxon>Tracheophyta</taxon>
        <taxon>Spermatophyta</taxon>
        <taxon>Magnoliopsida</taxon>
        <taxon>eudicotyledons</taxon>
        <taxon>Gunneridae</taxon>
        <taxon>Pentapetalae</taxon>
        <taxon>rosids</taxon>
        <taxon>fabids</taxon>
        <taxon>Rosales</taxon>
        <taxon>Moraceae</taxon>
        <taxon>Ficeae</taxon>
        <taxon>Ficus</taxon>
    </lineage>
</organism>